<accession>A0A158RA44</accession>
<feature type="region of interest" description="Disordered" evidence="4">
    <location>
        <begin position="1128"/>
        <end position="1162"/>
    </location>
</feature>
<evidence type="ECO:0000313" key="6">
    <source>
        <dbReference type="EMBL" id="VDK40213.1"/>
    </source>
</evidence>
<dbReference type="SMART" id="SM00297">
    <property type="entry name" value="BROMO"/>
    <property type="match status" value="2"/>
</dbReference>
<dbReference type="OrthoDB" id="538223at2759"/>
<dbReference type="EMBL" id="UYRS01018794">
    <property type="protein sequence ID" value="VDK40213.1"/>
    <property type="molecule type" value="Genomic_DNA"/>
</dbReference>
<keyword evidence="1 2" id="KW-0103">Bromodomain</keyword>
<feature type="compositionally biased region" description="Polar residues" evidence="4">
    <location>
        <begin position="1558"/>
        <end position="1568"/>
    </location>
</feature>
<feature type="domain" description="Bromo" evidence="5">
    <location>
        <begin position="1694"/>
        <end position="1771"/>
    </location>
</feature>
<proteinExistence type="predicted"/>
<dbReference type="SUPFAM" id="SSF47370">
    <property type="entry name" value="Bromodomain"/>
    <property type="match status" value="2"/>
</dbReference>
<dbReference type="InterPro" id="IPR057451">
    <property type="entry name" value="BRWD/PHIP_AD"/>
</dbReference>
<feature type="repeat" description="WD" evidence="3">
    <location>
        <begin position="87"/>
        <end position="128"/>
    </location>
</feature>
<dbReference type="GO" id="GO:0005634">
    <property type="term" value="C:nucleus"/>
    <property type="evidence" value="ECO:0007669"/>
    <property type="project" value="TreeGrafter"/>
</dbReference>
<dbReference type="PROSITE" id="PS50294">
    <property type="entry name" value="WD_REPEATS_REGION"/>
    <property type="match status" value="2"/>
</dbReference>
<dbReference type="InterPro" id="IPR052060">
    <property type="entry name" value="Bromo_WD_repeat"/>
</dbReference>
<feature type="region of interest" description="Disordered" evidence="4">
    <location>
        <begin position="1801"/>
        <end position="1826"/>
    </location>
</feature>
<evidence type="ECO:0000313" key="8">
    <source>
        <dbReference type="WBParaSite" id="TASK_0000840501-mRNA-1"/>
    </source>
</evidence>
<dbReference type="InterPro" id="IPR036322">
    <property type="entry name" value="WD40_repeat_dom_sf"/>
</dbReference>
<feature type="compositionally biased region" description="Acidic residues" evidence="4">
    <location>
        <begin position="806"/>
        <end position="818"/>
    </location>
</feature>
<dbReference type="GO" id="GO:0007010">
    <property type="term" value="P:cytoskeleton organization"/>
    <property type="evidence" value="ECO:0007669"/>
    <property type="project" value="TreeGrafter"/>
</dbReference>
<feature type="domain" description="Bromo" evidence="5">
    <location>
        <begin position="1424"/>
        <end position="1494"/>
    </location>
</feature>
<protein>
    <submittedName>
        <fullName evidence="8">PH-interacting protein</fullName>
    </submittedName>
</protein>
<reference evidence="6 7" key="2">
    <citation type="submission" date="2018-11" db="EMBL/GenBank/DDBJ databases">
        <authorList>
            <consortium name="Pathogen Informatics"/>
        </authorList>
    </citation>
    <scope>NUCLEOTIDE SEQUENCE [LARGE SCALE GENOMIC DNA]</scope>
</reference>
<dbReference type="PROSITE" id="PS50082">
    <property type="entry name" value="WD_REPEATS_2"/>
    <property type="match status" value="4"/>
</dbReference>
<dbReference type="SUPFAM" id="SSF50978">
    <property type="entry name" value="WD40 repeat-like"/>
    <property type="match status" value="1"/>
</dbReference>
<dbReference type="WBParaSite" id="TASK_0000840501-mRNA-1">
    <property type="protein sequence ID" value="TASK_0000840501-mRNA-1"/>
    <property type="gene ID" value="TASK_0000840501"/>
</dbReference>
<dbReference type="Pfam" id="PF25313">
    <property type="entry name" value="BRWD_AD"/>
    <property type="match status" value="1"/>
</dbReference>
<feature type="compositionally biased region" description="Low complexity" evidence="4">
    <location>
        <begin position="1905"/>
        <end position="1930"/>
    </location>
</feature>
<dbReference type="CDD" id="cd00200">
    <property type="entry name" value="WD40"/>
    <property type="match status" value="1"/>
</dbReference>
<sequence length="2006" mass="221536">MAGHSCGIWSYRSIPKPIGFLSLVMQDVYRRMMLQQHVLAHRSAIYCLKYDRRSDYLISASDDYTIKIWSLRSPEPGLSVPLLRHTLRGHLAEIIEVDVSIDNHLMVSVDADCTLVIWCLRTGQPLVSFRGSRRNRVISGLGFLPIPQPSEFPNEKDGWLLVSSYGCGLHFIRYTHTLMVGENEVGFGVDGFVEHCCSIRLHPTTTFTTRESDSGLSSGTSAVVLDVSPGGHHVAVGCTDHSVRMFTFSEGGCPISAGRLSAHEDDVNSVAFSNSGVQLATGSSDGGSCWLWNLRAGLWTGMELKLRKRPKSRPCVLRWSCKDTYLAVCLKSGAVNVFNGRNGDRLAIFTGHEGAVYAVATSPLCEEVLATGGADGRFYIWRFGPSASVTPSILFFYRFPAPQPTTDLGITWLQSTELEVPLVGATGATMSDSLQGSLTMAVEDEEERRRIRGDGGLQSQRITCCVAMPSASGPGFLVATKAGVISLFAPSQETESVKRLSGAEHVPSFTLKPPPYEEQFLHWEMDNAALREVTQPASNVALALGSPASSQSFNAGSTSQLYQPQQHQQSQQQDIYSSNSNSNDSSVTGVFQPPPGVLFQLVHESSGVPFSRLPPAYLTTLRGYPYSSDRQIAQVPGRRGFRPIDARPTTMVDDDGEEVVVDDIQFAVNVPSTYCCPTPISSSAQRDYNKTYLWCCHWLSGKDDLICPLSRKDVKLELDKFLLRQESEKNASREGLQPLNLSIPSLVDGDVDSAAIAPVESTVQAVATLGETQSSSSVILVSDAGGGGRGGGDAFRLPSDSLLDADGGEVADDSENDSDWSAHMDAEVGWGSSRTRRSRVPTTRSRTRRLQLEAAEQPPSTGRLRNNVELASPLPNGLLDDSVIRRSARQRQRRRHERQNQLSLATQLEAVRTLRRARRSERIRRFRRQRGLSETVTMLRRSATMPRGATEPVVLNSLEDLEMNDEVVEVADAIPLNPREQIKQQLIRSIDFITSHHVDLPLLEPPPSGFLGVSNLTGDATPGPLDSESVSWLGPHLDWLSATKPSASPYVPQLGDRLVYVMRGHKEYLSRAWHEGSVPAIDVINPDGGYLEAERLPLPWEQNLALPGYLCCHISEMAVHFMRTTNAVSNRRPHSNASTSSSLRHRNAASTNSTSTSRITQSLVRASPASMDGVTDVTDAVDSFVRLVSLRLIVERQQPYTSLADSETRSQTTLPKEIFIRYHDVDGVLDFLVLRSVFDEAINRSWSAGDVFICPVENVWWRGRVLRDFSVFNPSTSSSSTPPLSPIDPWLGVRVRWLENHETGAAHEPLLPPSLSDCPAVESLEGGFDGDVVITFSDSLSPWDMHPWVSRLPISDDPTTTFSSVFMHSGDIRIPVDRLTRLFGSRGSQPMAVPSSEPSTSFNHTNTTFGEVIERIKAVLDKLMTLNAAAAFNGPVDLAAFPNYIVVNPNLVDLLFIRNRLESLFYRQSEAIRFDLEQIFKNALRYNEPTSLIVRQAQLVTSLALKSISDASFNLHCLPIDETVVNSFFWLYCLQDKLMDNYTSAVTLDPQLDPTFEVPQNSSSSTLPAVQEAEDEEGGGGGGEEGEEEGAEEEQEALVDDVPDVALPSTSALDTTNAATTKRFRPSENSTDLTPASKRGALDGSGASRYPLRTLTAPPPPTPPPPPPSHSTETGTGDALDWRRVCRQLLREVKRDRRSFFFREPVNVNQYETYREIIRNPMDLGSVQTRLLQHSRQGDAGTYSGPRQFLNDLELIVNNSRLFNRDSETQVYSDTRWLSRWIKKVARKRLSLYLGDDSLPASGESAQDDNNDDTEVHPRLQSLRPTTRASLRRSQWCFYPNMEQSVCVLCYLKAVTAGPEPISMSNGVGRAHNRNGEVAMEDVHSGGVGRFRACRGRKPRRSLRSHGTSRSTTSSSSSTSASVSASVGCSTRRRSLRSCHTPEAPRRSSRRRLCRSRGQEEEQVSRLRPRRTAATAVRHYYEVDEEDGEEEGSSQNAEDIMEEEEE</sequence>
<feature type="repeat" description="WD" evidence="3">
    <location>
        <begin position="349"/>
        <end position="381"/>
    </location>
</feature>
<feature type="compositionally biased region" description="Basic residues" evidence="4">
    <location>
        <begin position="1892"/>
        <end position="1904"/>
    </location>
</feature>
<dbReference type="Proteomes" id="UP000282613">
    <property type="component" value="Unassembled WGS sequence"/>
</dbReference>
<feature type="compositionally biased region" description="Low complexity" evidence="4">
    <location>
        <begin position="1148"/>
        <end position="1157"/>
    </location>
</feature>
<dbReference type="SMART" id="SM00320">
    <property type="entry name" value="WD40"/>
    <property type="match status" value="6"/>
</dbReference>
<feature type="compositionally biased region" description="Basic residues" evidence="4">
    <location>
        <begin position="834"/>
        <end position="849"/>
    </location>
</feature>
<dbReference type="Pfam" id="PF00400">
    <property type="entry name" value="WD40"/>
    <property type="match status" value="4"/>
</dbReference>
<dbReference type="InterPro" id="IPR001680">
    <property type="entry name" value="WD40_rpt"/>
</dbReference>
<dbReference type="PANTHER" id="PTHR16266">
    <property type="entry name" value="WD REPEAT DOMAIN 9"/>
    <property type="match status" value="1"/>
</dbReference>
<dbReference type="InterPro" id="IPR036427">
    <property type="entry name" value="Bromodomain-like_sf"/>
</dbReference>
<dbReference type="InterPro" id="IPR015943">
    <property type="entry name" value="WD40/YVTN_repeat-like_dom_sf"/>
</dbReference>
<feature type="compositionally biased region" description="Pro residues" evidence="4">
    <location>
        <begin position="1657"/>
        <end position="1669"/>
    </location>
</feature>
<organism evidence="8">
    <name type="scientific">Taenia asiatica</name>
    <name type="common">Asian tapeworm</name>
    <dbReference type="NCBI Taxonomy" id="60517"/>
    <lineage>
        <taxon>Eukaryota</taxon>
        <taxon>Metazoa</taxon>
        <taxon>Spiralia</taxon>
        <taxon>Lophotrochozoa</taxon>
        <taxon>Platyhelminthes</taxon>
        <taxon>Cestoda</taxon>
        <taxon>Eucestoda</taxon>
        <taxon>Cyclophyllidea</taxon>
        <taxon>Taeniidae</taxon>
        <taxon>Taenia</taxon>
    </lineage>
</organism>
<feature type="compositionally biased region" description="Acidic residues" evidence="4">
    <location>
        <begin position="1572"/>
        <end position="1603"/>
    </location>
</feature>
<evidence type="ECO:0000259" key="5">
    <source>
        <dbReference type="PROSITE" id="PS50014"/>
    </source>
</evidence>
<dbReference type="Gene3D" id="1.20.920.10">
    <property type="entry name" value="Bromodomain-like"/>
    <property type="match status" value="2"/>
</dbReference>
<dbReference type="GO" id="GO:0008360">
    <property type="term" value="P:regulation of cell shape"/>
    <property type="evidence" value="ECO:0007669"/>
    <property type="project" value="TreeGrafter"/>
</dbReference>
<feature type="region of interest" description="Disordered" evidence="4">
    <location>
        <begin position="549"/>
        <end position="589"/>
    </location>
</feature>
<evidence type="ECO:0000256" key="4">
    <source>
        <dbReference type="SAM" id="MobiDB-lite"/>
    </source>
</evidence>
<dbReference type="CDD" id="cd04369">
    <property type="entry name" value="Bromodomain"/>
    <property type="match status" value="1"/>
</dbReference>
<dbReference type="GO" id="GO:0006357">
    <property type="term" value="P:regulation of transcription by RNA polymerase II"/>
    <property type="evidence" value="ECO:0007669"/>
    <property type="project" value="TreeGrafter"/>
</dbReference>
<feature type="region of interest" description="Disordered" evidence="4">
    <location>
        <begin position="787"/>
        <end position="879"/>
    </location>
</feature>
<feature type="compositionally biased region" description="Polar residues" evidence="4">
    <location>
        <begin position="1608"/>
        <end position="1620"/>
    </location>
</feature>
<reference evidence="8" key="1">
    <citation type="submission" date="2016-04" db="UniProtKB">
        <authorList>
            <consortium name="WormBaseParasite"/>
        </authorList>
    </citation>
    <scope>IDENTIFICATION</scope>
</reference>
<evidence type="ECO:0000256" key="3">
    <source>
        <dbReference type="PROSITE-ProRule" id="PRU00221"/>
    </source>
</evidence>
<dbReference type="PANTHER" id="PTHR16266:SF17">
    <property type="entry name" value="BRWD3"/>
    <property type="match status" value="1"/>
</dbReference>
<keyword evidence="3" id="KW-0853">WD repeat</keyword>
<evidence type="ECO:0000256" key="2">
    <source>
        <dbReference type="PROSITE-ProRule" id="PRU00035"/>
    </source>
</evidence>
<gene>
    <name evidence="6" type="ORF">TASK_LOCUS8406</name>
</gene>
<name>A0A158RA44_TAEAS</name>
<feature type="region of interest" description="Disordered" evidence="4">
    <location>
        <begin position="1889"/>
        <end position="2006"/>
    </location>
</feature>
<dbReference type="Pfam" id="PF00439">
    <property type="entry name" value="Bromodomain"/>
    <property type="match status" value="2"/>
</dbReference>
<dbReference type="PROSITE" id="PS50014">
    <property type="entry name" value="BROMODOMAIN_2"/>
    <property type="match status" value="2"/>
</dbReference>
<dbReference type="Gene3D" id="2.130.10.10">
    <property type="entry name" value="YVTN repeat-like/Quinoprotein amine dehydrogenase"/>
    <property type="match status" value="3"/>
</dbReference>
<feature type="compositionally biased region" description="Low complexity" evidence="4">
    <location>
        <begin position="557"/>
        <end position="586"/>
    </location>
</feature>
<feature type="compositionally biased region" description="Polar residues" evidence="4">
    <location>
        <begin position="1128"/>
        <end position="1142"/>
    </location>
</feature>
<evidence type="ECO:0000256" key="1">
    <source>
        <dbReference type="ARBA" id="ARBA00023117"/>
    </source>
</evidence>
<feature type="compositionally biased region" description="Acidic residues" evidence="4">
    <location>
        <begin position="1983"/>
        <end position="1992"/>
    </location>
</feature>
<feature type="repeat" description="WD" evidence="3">
    <location>
        <begin position="38"/>
        <end position="79"/>
    </location>
</feature>
<feature type="region of interest" description="Disordered" evidence="4">
    <location>
        <begin position="1553"/>
        <end position="1679"/>
    </location>
</feature>
<keyword evidence="7" id="KW-1185">Reference proteome</keyword>
<dbReference type="STRING" id="60517.A0A158RA44"/>
<feature type="repeat" description="WD" evidence="3">
    <location>
        <begin position="260"/>
        <end position="286"/>
    </location>
</feature>
<evidence type="ECO:0000313" key="7">
    <source>
        <dbReference type="Proteomes" id="UP000282613"/>
    </source>
</evidence>
<dbReference type="InterPro" id="IPR001487">
    <property type="entry name" value="Bromodomain"/>
</dbReference>